<sequence>MIQPITIDIYSDTICPWCYIGHNQLLSAINSASQFKFDLVWRPFQLNPDMPVEGMERQQYLEVKFGGKQKAKDTYQSIYNEGIENNIHFQFEKIVTTPNSFASHKLLAIAHRLNKQSSVVEALFYSYFIEGIDIGNMAQLIIIAKQHNIYDDTTLQYLKSDEDRDNLLAEELQARELGIKGVPCFIINRKFVLLGAHDKNKFLDIFNKINK</sequence>
<dbReference type="Pfam" id="PF01323">
    <property type="entry name" value="DSBA"/>
    <property type="match status" value="1"/>
</dbReference>
<reference evidence="2" key="1">
    <citation type="submission" date="2018-05" db="EMBL/GenBank/DDBJ databases">
        <authorList>
            <person name="Lanie J.A."/>
            <person name="Ng W.-L."/>
            <person name="Kazmierczak K.M."/>
            <person name="Andrzejewski T.M."/>
            <person name="Davidsen T.M."/>
            <person name="Wayne K.J."/>
            <person name="Tettelin H."/>
            <person name="Glass J.I."/>
            <person name="Rusch D."/>
            <person name="Podicherti R."/>
            <person name="Tsui H.-C.T."/>
            <person name="Winkler M.E."/>
        </authorList>
    </citation>
    <scope>NUCLEOTIDE SEQUENCE</scope>
</reference>
<evidence type="ECO:0000313" key="2">
    <source>
        <dbReference type="EMBL" id="SVA39473.1"/>
    </source>
</evidence>
<dbReference type="EMBL" id="UINC01008781">
    <property type="protein sequence ID" value="SVA39473.1"/>
    <property type="molecule type" value="Genomic_DNA"/>
</dbReference>
<dbReference type="CDD" id="cd03024">
    <property type="entry name" value="DsbA_FrnE"/>
    <property type="match status" value="1"/>
</dbReference>
<dbReference type="InterPro" id="IPR001853">
    <property type="entry name" value="DSBA-like_thioredoxin_dom"/>
</dbReference>
<organism evidence="2">
    <name type="scientific">marine metagenome</name>
    <dbReference type="NCBI Taxonomy" id="408172"/>
    <lineage>
        <taxon>unclassified sequences</taxon>
        <taxon>metagenomes</taxon>
        <taxon>ecological metagenomes</taxon>
    </lineage>
</organism>
<dbReference type="GO" id="GO:0016491">
    <property type="term" value="F:oxidoreductase activity"/>
    <property type="evidence" value="ECO:0007669"/>
    <property type="project" value="InterPro"/>
</dbReference>
<dbReference type="InterPro" id="IPR036249">
    <property type="entry name" value="Thioredoxin-like_sf"/>
</dbReference>
<dbReference type="AlphaFoldDB" id="A0A381VJ23"/>
<accession>A0A381VJ23</accession>
<evidence type="ECO:0000259" key="1">
    <source>
        <dbReference type="Pfam" id="PF01323"/>
    </source>
</evidence>
<dbReference type="SUPFAM" id="SSF52833">
    <property type="entry name" value="Thioredoxin-like"/>
    <property type="match status" value="1"/>
</dbReference>
<dbReference type="PANTHER" id="PTHR13887">
    <property type="entry name" value="GLUTATHIONE S-TRANSFERASE KAPPA"/>
    <property type="match status" value="1"/>
</dbReference>
<protein>
    <recommendedName>
        <fullName evidence="1">DSBA-like thioredoxin domain-containing protein</fullName>
    </recommendedName>
</protein>
<gene>
    <name evidence="2" type="ORF">METZ01_LOCUS92327</name>
</gene>
<name>A0A381VJ23_9ZZZZ</name>
<dbReference type="Gene3D" id="3.40.30.10">
    <property type="entry name" value="Glutaredoxin"/>
    <property type="match status" value="1"/>
</dbReference>
<proteinExistence type="predicted"/>
<feature type="domain" description="DSBA-like thioredoxin" evidence="1">
    <location>
        <begin position="6"/>
        <end position="203"/>
    </location>
</feature>
<dbReference type="PANTHER" id="PTHR13887:SF41">
    <property type="entry name" value="THIOREDOXIN SUPERFAMILY PROTEIN"/>
    <property type="match status" value="1"/>
</dbReference>